<dbReference type="EMBL" id="JBEZVI010000015">
    <property type="protein sequence ID" value="MEU3712205.1"/>
    <property type="molecule type" value="Genomic_DNA"/>
</dbReference>
<accession>A0ABV2Z2H8</accession>
<proteinExistence type="predicted"/>
<gene>
    <name evidence="1" type="ORF">AB0E61_19195</name>
</gene>
<comment type="caution">
    <text evidence="1">The sequence shown here is derived from an EMBL/GenBank/DDBJ whole genome shotgun (WGS) entry which is preliminary data.</text>
</comment>
<sequence length="118" mass="12780">MTTIPVIYCSQAGPPAEAVDDELYLTHPGVTTATAWTNGFCLLAADHPPDTAHAYCVTELPDAVDGLWLRWVGDGREQTCWLEPHDDCPTTSNGDHPCLLFLDHPGGHVEAAEHPTSF</sequence>
<keyword evidence="2" id="KW-1185">Reference proteome</keyword>
<reference evidence="1 2" key="1">
    <citation type="submission" date="2024-06" db="EMBL/GenBank/DDBJ databases">
        <title>The Natural Products Discovery Center: Release of the First 8490 Sequenced Strains for Exploring Actinobacteria Biosynthetic Diversity.</title>
        <authorList>
            <person name="Kalkreuter E."/>
            <person name="Kautsar S.A."/>
            <person name="Yang D."/>
            <person name="Bader C.D."/>
            <person name="Teijaro C.N."/>
            <person name="Fluegel L."/>
            <person name="Davis C.M."/>
            <person name="Simpson J.R."/>
            <person name="Lauterbach L."/>
            <person name="Steele A.D."/>
            <person name="Gui C."/>
            <person name="Meng S."/>
            <person name="Li G."/>
            <person name="Viehrig K."/>
            <person name="Ye F."/>
            <person name="Su P."/>
            <person name="Kiefer A.F."/>
            <person name="Nichols A."/>
            <person name="Cepeda A.J."/>
            <person name="Yan W."/>
            <person name="Fan B."/>
            <person name="Jiang Y."/>
            <person name="Adhikari A."/>
            <person name="Zheng C.-J."/>
            <person name="Schuster L."/>
            <person name="Cowan T.M."/>
            <person name="Smanski M.J."/>
            <person name="Chevrette M.G."/>
            <person name="De Carvalho L.P.S."/>
            <person name="Shen B."/>
        </authorList>
    </citation>
    <scope>NUCLEOTIDE SEQUENCE [LARGE SCALE GENOMIC DNA]</scope>
    <source>
        <strain evidence="1 2">NPDC033039</strain>
    </source>
</reference>
<dbReference type="Proteomes" id="UP001550853">
    <property type="component" value="Unassembled WGS sequence"/>
</dbReference>
<protein>
    <submittedName>
        <fullName evidence="1">Uncharacterized protein</fullName>
    </submittedName>
</protein>
<organism evidence="1 2">
    <name type="scientific">Streptomyces catenulae</name>
    <dbReference type="NCBI Taxonomy" id="66875"/>
    <lineage>
        <taxon>Bacteria</taxon>
        <taxon>Bacillati</taxon>
        <taxon>Actinomycetota</taxon>
        <taxon>Actinomycetes</taxon>
        <taxon>Kitasatosporales</taxon>
        <taxon>Streptomycetaceae</taxon>
        <taxon>Streptomyces</taxon>
    </lineage>
</organism>
<evidence type="ECO:0000313" key="2">
    <source>
        <dbReference type="Proteomes" id="UP001550853"/>
    </source>
</evidence>
<dbReference type="RefSeq" id="WP_030285028.1">
    <property type="nucleotide sequence ID" value="NZ_JBEZVI010000015.1"/>
</dbReference>
<evidence type="ECO:0000313" key="1">
    <source>
        <dbReference type="EMBL" id="MEU3712205.1"/>
    </source>
</evidence>
<name>A0ABV2Z2H8_9ACTN</name>